<dbReference type="KEGG" id="aswu:HUW51_20510"/>
<dbReference type="EMBL" id="CP055156">
    <property type="protein sequence ID" value="QNF34986.1"/>
    <property type="molecule type" value="Genomic_DNA"/>
</dbReference>
<organism evidence="1 2">
    <name type="scientific">Adhaeribacter swui</name>
    <dbReference type="NCBI Taxonomy" id="2086471"/>
    <lineage>
        <taxon>Bacteria</taxon>
        <taxon>Pseudomonadati</taxon>
        <taxon>Bacteroidota</taxon>
        <taxon>Cytophagia</taxon>
        <taxon>Cytophagales</taxon>
        <taxon>Hymenobacteraceae</taxon>
        <taxon>Adhaeribacter</taxon>
    </lineage>
</organism>
<protein>
    <submittedName>
        <fullName evidence="1">Uncharacterized protein</fullName>
    </submittedName>
</protein>
<dbReference type="AlphaFoldDB" id="A0A7G7GCV2"/>
<dbReference type="RefSeq" id="WP_185271479.1">
    <property type="nucleotide sequence ID" value="NZ_CP055156.1"/>
</dbReference>
<gene>
    <name evidence="1" type="ORF">HUW51_20510</name>
</gene>
<name>A0A7G7GCV2_9BACT</name>
<evidence type="ECO:0000313" key="1">
    <source>
        <dbReference type="EMBL" id="QNF34986.1"/>
    </source>
</evidence>
<dbReference type="Proteomes" id="UP000515237">
    <property type="component" value="Chromosome"/>
</dbReference>
<proteinExistence type="predicted"/>
<keyword evidence="2" id="KW-1185">Reference proteome</keyword>
<evidence type="ECO:0000313" key="2">
    <source>
        <dbReference type="Proteomes" id="UP000515237"/>
    </source>
</evidence>
<sequence>MKASILRILNKILKETHLQVRGRQQIAAENKYISFLESLVLNSNPEHFQHNLEEPLSVELIIFSKDRAMQLYALLESIIYNFSEPIKTHILYRSSSDQQEKSYQEVRKCVAGHNFNFVKEQSFRQDLIQLIQNIKSTKIFFLVDDIVFTEPLNIRDFVSINTNQYVASLRLGKHLNFCYTLQKEQPLPLFFQEKEAGIADDKIYWNWDEGTLDWHYPLSVDGHLFSTFEIKSMLPLMNFKAPNSLEEEMQTFAPLYLKRKGVAYWKAKILNIPCNKVQEENNNISAEEDVAYFLKKWNEGYQIDFLKLQHFVNTSVHQYVALEYVERKQDKVNIINSKIDR</sequence>
<accession>A0A7G7GCV2</accession>
<reference evidence="1 2" key="1">
    <citation type="journal article" date="2018" name="Int. J. Syst. Evol. Microbiol.">
        <title>Adhaeribacter swui sp. nov., isolated from wet mud.</title>
        <authorList>
            <person name="Kim D.U."/>
            <person name="Kim K.W."/>
            <person name="Kang M.S."/>
            <person name="Kim J.Y."/>
            <person name="Jang J.H."/>
            <person name="Kim M.K."/>
        </authorList>
    </citation>
    <scope>NUCLEOTIDE SEQUENCE [LARGE SCALE GENOMIC DNA]</scope>
    <source>
        <strain evidence="1 2">KCTC 52873</strain>
    </source>
</reference>